<evidence type="ECO:0000313" key="4">
    <source>
        <dbReference type="EMBL" id="GET21291.1"/>
    </source>
</evidence>
<reference evidence="4 7" key="2">
    <citation type="submission" date="2019-10" db="EMBL/GenBank/DDBJ databases">
        <title>Prolixibacter strains distinguished by the presence of nitrate reductase genes were adept at nitrate-dependent anaerobic corrosion of metallic iron and carbon steel.</title>
        <authorList>
            <person name="Iino T."/>
            <person name="Shono N."/>
            <person name="Ito K."/>
            <person name="Nakamura R."/>
            <person name="Sueoka K."/>
            <person name="Harayama S."/>
            <person name="Ohkuma M."/>
        </authorList>
    </citation>
    <scope>NUCLEOTIDE SEQUENCE [LARGE SCALE GENOMIC DNA]</scope>
    <source>
        <strain evidence="4 7">MIC1-1</strain>
    </source>
</reference>
<evidence type="ECO:0000259" key="2">
    <source>
        <dbReference type="Pfam" id="PF09822"/>
    </source>
</evidence>
<dbReference type="InterPro" id="IPR055396">
    <property type="entry name" value="DUF7088"/>
</dbReference>
<evidence type="ECO:0000256" key="1">
    <source>
        <dbReference type="SAM" id="Phobius"/>
    </source>
</evidence>
<dbReference type="SUPFAM" id="SSF52317">
    <property type="entry name" value="Class I glutamine amidotransferase-like"/>
    <property type="match status" value="1"/>
</dbReference>
<evidence type="ECO:0000313" key="6">
    <source>
        <dbReference type="Proteomes" id="UP000240621"/>
    </source>
</evidence>
<reference evidence="5 6" key="1">
    <citation type="submission" date="2018-03" db="EMBL/GenBank/DDBJ databases">
        <title>Genomic Encyclopedia of Archaeal and Bacterial Type Strains, Phase II (KMG-II): from individual species to whole genera.</title>
        <authorList>
            <person name="Goeker M."/>
        </authorList>
    </citation>
    <scope>NUCLEOTIDE SEQUENCE [LARGE SCALE GENOMIC DNA]</scope>
    <source>
        <strain evidence="5 6">DSM 27267</strain>
    </source>
</reference>
<evidence type="ECO:0000313" key="5">
    <source>
        <dbReference type="EMBL" id="PSK81774.1"/>
    </source>
</evidence>
<keyword evidence="1" id="KW-1133">Transmembrane helix</keyword>
<proteinExistence type="predicted"/>
<evidence type="ECO:0000259" key="3">
    <source>
        <dbReference type="Pfam" id="PF23357"/>
    </source>
</evidence>
<name>A0A2P8C9Y6_9BACT</name>
<sequence>MKSKKLLLPYFLLLGGVLILLNVLANRFFFRIDFTDDQRYTLSDATHQIINHLDDPVTVTAYFSQDLPPDVSRVRTDFKNLLQEFHSVSHGKVNYEFVAPNDNSDTEQQAVDAGIQPVVINVREKDQAVQKKAYLGAVIHYEGKSQVIPFLQPGSGMEYALASAIRKLTVKNKPEIGLIQGNGEPAKYEFPQVMQELNVLYNVRNVTLNDSVYLGKYKTLILDGPKDSIPPEQLKLLNNYLAQGGNLLVAFDRVDGQLERSRGVAINTGLETWLADKGIQVESSFVTDASCSTISLRQQSGLFSFSTQLQFPYLPIITTFANHPVTKGLEAVSLQFASPMKYTGDSTLTFIPLAKTSRMSGKQHTPVYFDIEHHWTDKDFPLSNEVVAGLLEGKITGPANARMIVITDGDFAVNGSGQSARQLPGDNINFFVNAVDWLSDDTGLIDLRTKGISSRPLAKIQDGKKSFLKYFNFLLPTLLIIIYGVFRAQRKRWIRIKRMEDDYV</sequence>
<feature type="domain" description="DUF7088" evidence="3">
    <location>
        <begin position="37"/>
        <end position="139"/>
    </location>
</feature>
<dbReference type="AlphaFoldDB" id="A0A2P8C9Y6"/>
<dbReference type="InterPro" id="IPR019196">
    <property type="entry name" value="ABC_transp_unknown"/>
</dbReference>
<dbReference type="EMBL" id="PYGC01000008">
    <property type="protein sequence ID" value="PSK81774.1"/>
    <property type="molecule type" value="Genomic_DNA"/>
</dbReference>
<comment type="caution">
    <text evidence="5">The sequence shown here is derived from an EMBL/GenBank/DDBJ whole genome shotgun (WGS) entry which is preliminary data.</text>
</comment>
<accession>A0A2P8C9Y6</accession>
<dbReference type="EMBL" id="BLAU01000001">
    <property type="protein sequence ID" value="GET21291.1"/>
    <property type="molecule type" value="Genomic_DNA"/>
</dbReference>
<dbReference type="InterPro" id="IPR029062">
    <property type="entry name" value="Class_I_gatase-like"/>
</dbReference>
<dbReference type="Pfam" id="PF09822">
    <property type="entry name" value="ABC_transp_aux"/>
    <property type="match status" value="1"/>
</dbReference>
<dbReference type="Proteomes" id="UP000240621">
    <property type="component" value="Unassembled WGS sequence"/>
</dbReference>
<keyword evidence="7" id="KW-1185">Reference proteome</keyword>
<dbReference type="OrthoDB" id="9777219at2"/>
<feature type="transmembrane region" description="Helical" evidence="1">
    <location>
        <begin position="467"/>
        <end position="486"/>
    </location>
</feature>
<dbReference type="Proteomes" id="UP000396862">
    <property type="component" value="Unassembled WGS sequence"/>
</dbReference>
<evidence type="ECO:0000313" key="7">
    <source>
        <dbReference type="Proteomes" id="UP000396862"/>
    </source>
</evidence>
<keyword evidence="1" id="KW-0812">Transmembrane</keyword>
<feature type="domain" description="ABC-type uncharacterised transport system" evidence="2">
    <location>
        <begin position="173"/>
        <end position="434"/>
    </location>
</feature>
<keyword evidence="1" id="KW-0472">Membrane</keyword>
<organism evidence="5 6">
    <name type="scientific">Prolixibacter denitrificans</name>
    <dbReference type="NCBI Taxonomy" id="1541063"/>
    <lineage>
        <taxon>Bacteria</taxon>
        <taxon>Pseudomonadati</taxon>
        <taxon>Bacteroidota</taxon>
        <taxon>Bacteroidia</taxon>
        <taxon>Marinilabiliales</taxon>
        <taxon>Prolixibacteraceae</taxon>
        <taxon>Prolixibacter</taxon>
    </lineage>
</organism>
<dbReference type="RefSeq" id="WP_106543069.1">
    <property type="nucleotide sequence ID" value="NZ_BLAU01000001.1"/>
</dbReference>
<protein>
    <submittedName>
        <fullName evidence="5">Gliding-associated putative ABC transporter substrate-binding component GldG</fullName>
    </submittedName>
</protein>
<gene>
    <name evidence="5" type="ORF">CLV93_108175</name>
    <name evidence="4" type="ORF">JCM18694_15370</name>
</gene>
<dbReference type="Pfam" id="PF23357">
    <property type="entry name" value="DUF7088"/>
    <property type="match status" value="1"/>
</dbReference>